<dbReference type="EMBL" id="QGKL01000029">
    <property type="protein sequence ID" value="PWQ96245.1"/>
    <property type="molecule type" value="Genomic_DNA"/>
</dbReference>
<feature type="signal peptide" evidence="11">
    <location>
        <begin position="1"/>
        <end position="22"/>
    </location>
</feature>
<dbReference type="GO" id="GO:0008663">
    <property type="term" value="F:2',3'-cyclic-nucleotide 2'-phosphodiesterase activity"/>
    <property type="evidence" value="ECO:0007669"/>
    <property type="project" value="UniProtKB-EC"/>
</dbReference>
<dbReference type="GO" id="GO:0030288">
    <property type="term" value="C:outer membrane-bounded periplasmic space"/>
    <property type="evidence" value="ECO:0007669"/>
    <property type="project" value="TreeGrafter"/>
</dbReference>
<feature type="domain" description="Calcineurin-like phosphoesterase" evidence="12">
    <location>
        <begin position="33"/>
        <end position="273"/>
    </location>
</feature>
<evidence type="ECO:0000256" key="6">
    <source>
        <dbReference type="ARBA" id="ARBA00022723"/>
    </source>
</evidence>
<dbReference type="InterPro" id="IPR041827">
    <property type="entry name" value="CpdB_N"/>
</dbReference>
<dbReference type="Proteomes" id="UP000245506">
    <property type="component" value="Unassembled WGS sequence"/>
</dbReference>
<accession>A0A317CC36</accession>
<comment type="catalytic activity">
    <reaction evidence="1">
        <text>a ribonucleoside 3'-phosphate + H2O = a ribonucleoside + phosphate</text>
        <dbReference type="Rhea" id="RHEA:10144"/>
        <dbReference type="ChEBI" id="CHEBI:13197"/>
        <dbReference type="ChEBI" id="CHEBI:15377"/>
        <dbReference type="ChEBI" id="CHEBI:18254"/>
        <dbReference type="ChEBI" id="CHEBI:43474"/>
        <dbReference type="EC" id="3.1.3.6"/>
    </reaction>
</comment>
<dbReference type="SUPFAM" id="SSF55816">
    <property type="entry name" value="5'-nucleotidase (syn. UDP-sugar hydrolase), C-terminal domain"/>
    <property type="match status" value="1"/>
</dbReference>
<dbReference type="GO" id="GO:0000166">
    <property type="term" value="F:nucleotide binding"/>
    <property type="evidence" value="ECO:0007669"/>
    <property type="project" value="UniProtKB-KW"/>
</dbReference>
<organism evidence="14 15">
    <name type="scientific">Leucothrix arctica</name>
    <dbReference type="NCBI Taxonomy" id="1481894"/>
    <lineage>
        <taxon>Bacteria</taxon>
        <taxon>Pseudomonadati</taxon>
        <taxon>Pseudomonadota</taxon>
        <taxon>Gammaproteobacteria</taxon>
        <taxon>Thiotrichales</taxon>
        <taxon>Thiotrichaceae</taxon>
        <taxon>Leucothrix</taxon>
    </lineage>
</organism>
<keyword evidence="9 11" id="KW-0378">Hydrolase</keyword>
<dbReference type="InterPro" id="IPR006179">
    <property type="entry name" value="5_nucleotidase/apyrase"/>
</dbReference>
<comment type="subcellular location">
    <subcellularLocation>
        <location evidence="4">Cell envelope</location>
    </subcellularLocation>
</comment>
<evidence type="ECO:0000256" key="9">
    <source>
        <dbReference type="ARBA" id="ARBA00022801"/>
    </source>
</evidence>
<proteinExistence type="inferred from homology"/>
<evidence type="ECO:0000256" key="7">
    <source>
        <dbReference type="ARBA" id="ARBA00022729"/>
    </source>
</evidence>
<protein>
    <submittedName>
        <fullName evidence="14">Bifunctional 2',3'-cyclic-nucleotide 2'-phosphodiesterase/3'-nucleotidase</fullName>
    </submittedName>
</protein>
<evidence type="ECO:0000256" key="5">
    <source>
        <dbReference type="ARBA" id="ARBA00006654"/>
    </source>
</evidence>
<dbReference type="InterPro" id="IPR008334">
    <property type="entry name" value="5'-Nucleotdase_C"/>
</dbReference>
<dbReference type="GO" id="GO:0046872">
    <property type="term" value="F:metal ion binding"/>
    <property type="evidence" value="ECO:0007669"/>
    <property type="project" value="UniProtKB-KW"/>
</dbReference>
<dbReference type="CDD" id="cd07410">
    <property type="entry name" value="MPP_CpdB_N"/>
    <property type="match status" value="1"/>
</dbReference>
<dbReference type="InterPro" id="IPR004843">
    <property type="entry name" value="Calcineurin-like_PHP"/>
</dbReference>
<dbReference type="AlphaFoldDB" id="A0A317CC36"/>
<sequence length="652" mass="70654">MIKPLSAAIAAALLFSTDIALAEGTDSPTLKLRLMETTDIHMNLLNYNYFTGKVSEKIGLSKAATLIKQARAEATNSLLVDNGDLLQGSPMGDYMARQGIENGRVHPAFKAMNTLDYVVGNIGNHEFNFGLDFLHKSVAGANFPYISANVFIDDGDDNPANDKPAYRPYLITDQLLKDESGKEHRLKVGFIGFVPPQIMNWDKENLEGKVITKDMVEMAKLWVPIMKKQGADIVVAIPHSGLDISDAKAMQENATYHLSKVAGIDAIMFGHAHNIFPGGKAYNGFEAQGIDNVKGSINGIPAVMPGFWANHIGLIDLELAQEDGKWAVKGFSSELRSVAETTSDKALEATVAEEHAATDKWVSEPFAKIAAPVNSFFALAQDDPSIQIVSDAQIWYGKKLIAGTEYDGLPVLSAAAPFRAGRQGSADFTNVAAGDIAYRNVADLYIYPNTLQILKLTGAQVREWLEMSAGQFNQIDATSTDVQPLINTEFPSYNFDVIDGVTYKIDVTQPAKYIKDGSVANETASRIVELQYEGKAIDDAQEFLVVSNNYRASGGGNFPNVGAETTAIKAPNENRQVVADYITEQAAANADGFDPSADNNWRFKAINDSVVVTLRSSPLPEASAFADTLPQLVATDELDADGFAVYKLDLSK</sequence>
<keyword evidence="10" id="KW-0511">Multifunctional enzyme</keyword>
<dbReference type="SUPFAM" id="SSF56300">
    <property type="entry name" value="Metallo-dependent phosphatases"/>
    <property type="match status" value="1"/>
</dbReference>
<dbReference type="Pfam" id="PF02872">
    <property type="entry name" value="5_nucleotid_C"/>
    <property type="match status" value="1"/>
</dbReference>
<evidence type="ECO:0000256" key="3">
    <source>
        <dbReference type="ARBA" id="ARBA00001968"/>
    </source>
</evidence>
<dbReference type="PROSITE" id="PS00786">
    <property type="entry name" value="5_NUCLEOTIDASE_2"/>
    <property type="match status" value="1"/>
</dbReference>
<dbReference type="InterPro" id="IPR036907">
    <property type="entry name" value="5'-Nucleotdase_C_sf"/>
</dbReference>
<comment type="cofactor">
    <cofactor evidence="3">
        <name>a divalent metal cation</name>
        <dbReference type="ChEBI" id="CHEBI:60240"/>
    </cofactor>
</comment>
<evidence type="ECO:0000256" key="11">
    <source>
        <dbReference type="RuleBase" id="RU362119"/>
    </source>
</evidence>
<evidence type="ECO:0000256" key="1">
    <source>
        <dbReference type="ARBA" id="ARBA00000527"/>
    </source>
</evidence>
<dbReference type="InterPro" id="IPR029052">
    <property type="entry name" value="Metallo-depent_PP-like"/>
</dbReference>
<gene>
    <name evidence="14" type="ORF">DKT75_09640</name>
</gene>
<dbReference type="GO" id="GO:0009166">
    <property type="term" value="P:nucleotide catabolic process"/>
    <property type="evidence" value="ECO:0007669"/>
    <property type="project" value="InterPro"/>
</dbReference>
<dbReference type="GO" id="GO:0008254">
    <property type="term" value="F:3'-nucleotidase activity"/>
    <property type="evidence" value="ECO:0007669"/>
    <property type="project" value="UniProtKB-EC"/>
</dbReference>
<feature type="chain" id="PRO_5016195584" evidence="11">
    <location>
        <begin position="23"/>
        <end position="652"/>
    </location>
</feature>
<evidence type="ECO:0000256" key="10">
    <source>
        <dbReference type="ARBA" id="ARBA00023268"/>
    </source>
</evidence>
<dbReference type="InterPro" id="IPR006146">
    <property type="entry name" value="5'-Nucleotdase_CS"/>
</dbReference>
<dbReference type="RefSeq" id="WP_109823217.1">
    <property type="nucleotide sequence ID" value="NZ_QGKL01000029.1"/>
</dbReference>
<dbReference type="PANTHER" id="PTHR11575:SF6">
    <property type="entry name" value="2',3'-CYCLIC-NUCLEOTIDE 2'-PHOSPHODIESTERASE_3'-NUCLEOTIDASE"/>
    <property type="match status" value="1"/>
</dbReference>
<evidence type="ECO:0000259" key="12">
    <source>
        <dbReference type="Pfam" id="PF00149"/>
    </source>
</evidence>
<keyword evidence="6" id="KW-0479">Metal-binding</keyword>
<reference evidence="14 15" key="1">
    <citation type="submission" date="2018-05" db="EMBL/GenBank/DDBJ databases">
        <title>Leucothrix arctica sp. nov., isolated from Arctic seawater.</title>
        <authorList>
            <person name="Choi A."/>
            <person name="Baek K."/>
        </authorList>
    </citation>
    <scope>NUCLEOTIDE SEQUENCE [LARGE SCALE GENOMIC DNA]</scope>
    <source>
        <strain evidence="14 15">IMCC9719</strain>
    </source>
</reference>
<evidence type="ECO:0000256" key="2">
    <source>
        <dbReference type="ARBA" id="ARBA00001730"/>
    </source>
</evidence>
<dbReference type="NCBIfam" id="NF006938">
    <property type="entry name" value="PRK09420.1"/>
    <property type="match status" value="1"/>
</dbReference>
<name>A0A317CC36_9GAMM</name>
<dbReference type="PRINTS" id="PR01607">
    <property type="entry name" value="APYRASEFAMLY"/>
</dbReference>
<evidence type="ECO:0000313" key="15">
    <source>
        <dbReference type="Proteomes" id="UP000245506"/>
    </source>
</evidence>
<evidence type="ECO:0000313" key="14">
    <source>
        <dbReference type="EMBL" id="PWQ96245.1"/>
    </source>
</evidence>
<comment type="catalytic activity">
    <reaction evidence="2">
        <text>a nucleoside 2',3'-cyclic phosphate + H2O = a nucleoside 3'-phosphate + H(+)</text>
        <dbReference type="Rhea" id="RHEA:19621"/>
        <dbReference type="ChEBI" id="CHEBI:15377"/>
        <dbReference type="ChEBI" id="CHEBI:15378"/>
        <dbReference type="ChEBI" id="CHEBI:66949"/>
        <dbReference type="ChEBI" id="CHEBI:66954"/>
        <dbReference type="EC" id="3.1.4.16"/>
    </reaction>
</comment>
<evidence type="ECO:0000256" key="8">
    <source>
        <dbReference type="ARBA" id="ARBA00022741"/>
    </source>
</evidence>
<keyword evidence="15" id="KW-1185">Reference proteome</keyword>
<dbReference type="PANTHER" id="PTHR11575">
    <property type="entry name" value="5'-NUCLEOTIDASE-RELATED"/>
    <property type="match status" value="1"/>
</dbReference>
<keyword evidence="7 11" id="KW-0732">Signal</keyword>
<keyword evidence="8 11" id="KW-0547">Nucleotide-binding</keyword>
<evidence type="ECO:0000256" key="4">
    <source>
        <dbReference type="ARBA" id="ARBA00004196"/>
    </source>
</evidence>
<dbReference type="OrthoDB" id="9803927at2"/>
<dbReference type="Gene3D" id="3.60.21.10">
    <property type="match status" value="1"/>
</dbReference>
<evidence type="ECO:0000259" key="13">
    <source>
        <dbReference type="Pfam" id="PF02872"/>
    </source>
</evidence>
<dbReference type="Pfam" id="PF00149">
    <property type="entry name" value="Metallophos"/>
    <property type="match status" value="1"/>
</dbReference>
<comment type="caution">
    <text evidence="14">The sequence shown here is derived from an EMBL/GenBank/DDBJ whole genome shotgun (WGS) entry which is preliminary data.</text>
</comment>
<dbReference type="Gene3D" id="3.90.780.10">
    <property type="entry name" value="5'-Nucleotidase, C-terminal domain"/>
    <property type="match status" value="1"/>
</dbReference>
<comment type="similarity">
    <text evidence="5 11">Belongs to the 5'-nucleotidase family.</text>
</comment>
<feature type="domain" description="5'-Nucleotidase C-terminal" evidence="13">
    <location>
        <begin position="376"/>
        <end position="559"/>
    </location>
</feature>